<sequence length="86" mass="9772">MALTITCPNCGKRNGYEFRYGGEDKGPRPAEKGLTPQNWCNYVHMNNCVAGIQKEWWFHKSGCGAWFTIYRNTLTNLEVKGPEAKS</sequence>
<dbReference type="OrthoDB" id="9815829at2"/>
<reference evidence="2" key="1">
    <citation type="submission" date="2016-10" db="EMBL/GenBank/DDBJ databases">
        <authorList>
            <person name="Varghese N."/>
            <person name="Submissions S."/>
        </authorList>
    </citation>
    <scope>NUCLEOTIDE SEQUENCE [LARGE SCALE GENOMIC DNA]</scope>
    <source>
        <strain evidence="2">DSM 17038</strain>
    </source>
</reference>
<proteinExistence type="predicted"/>
<dbReference type="InterPro" id="IPR006279">
    <property type="entry name" value="SoxD"/>
</dbReference>
<dbReference type="RefSeq" id="WP_092469295.1">
    <property type="nucleotide sequence ID" value="NZ_FOOX01000003.1"/>
</dbReference>
<dbReference type="AlphaFoldDB" id="A0A1I2PYP1"/>
<organism evidence="1 2">
    <name type="scientific">Desulfotruncus arcticus DSM 17038</name>
    <dbReference type="NCBI Taxonomy" id="1121424"/>
    <lineage>
        <taxon>Bacteria</taxon>
        <taxon>Bacillati</taxon>
        <taxon>Bacillota</taxon>
        <taxon>Clostridia</taxon>
        <taxon>Eubacteriales</taxon>
        <taxon>Desulfallaceae</taxon>
        <taxon>Desulfotruncus</taxon>
    </lineage>
</organism>
<dbReference type="GO" id="GO:0046653">
    <property type="term" value="P:tetrahydrofolate metabolic process"/>
    <property type="evidence" value="ECO:0007669"/>
    <property type="project" value="InterPro"/>
</dbReference>
<name>A0A1I2PYP1_9FIRM</name>
<dbReference type="Pfam" id="PF04267">
    <property type="entry name" value="SoxD"/>
    <property type="match status" value="1"/>
</dbReference>
<dbReference type="Proteomes" id="UP000199337">
    <property type="component" value="Unassembled WGS sequence"/>
</dbReference>
<dbReference type="EMBL" id="FOOX01000003">
    <property type="protein sequence ID" value="SFG21252.1"/>
    <property type="molecule type" value="Genomic_DNA"/>
</dbReference>
<evidence type="ECO:0000313" key="1">
    <source>
        <dbReference type="EMBL" id="SFG21252.1"/>
    </source>
</evidence>
<dbReference type="STRING" id="341036.SAMN05660649_00979"/>
<gene>
    <name evidence="1" type="ORF">SAMN05660649_00979</name>
</gene>
<dbReference type="GO" id="GO:0008115">
    <property type="term" value="F:sarcosine oxidase activity"/>
    <property type="evidence" value="ECO:0007669"/>
    <property type="project" value="InterPro"/>
</dbReference>
<protein>
    <submittedName>
        <fullName evidence="1">Sarcosine oxidase, delta subunit family</fullName>
    </submittedName>
</protein>
<keyword evidence="2" id="KW-1185">Reference proteome</keyword>
<dbReference type="Gene3D" id="3.30.2270.10">
    <property type="entry name" value="Folate-binding superfamily"/>
    <property type="match status" value="1"/>
</dbReference>
<accession>A0A1I2PYP1</accession>
<evidence type="ECO:0000313" key="2">
    <source>
        <dbReference type="Proteomes" id="UP000199337"/>
    </source>
</evidence>
<dbReference type="InterPro" id="IPR038561">
    <property type="entry name" value="SoxD_sf"/>
</dbReference>